<evidence type="ECO:0000313" key="3">
    <source>
        <dbReference type="EMBL" id="KMT64207.1"/>
    </source>
</evidence>
<dbReference type="SUPFAM" id="SSF51735">
    <property type="entry name" value="NAD(P)-binding Rossmann-fold domains"/>
    <property type="match status" value="1"/>
</dbReference>
<dbReference type="InterPro" id="IPR020904">
    <property type="entry name" value="Sc_DH/Rdtase_CS"/>
</dbReference>
<accession>A0A0J8GN06</accession>
<dbReference type="Proteomes" id="UP000037600">
    <property type="component" value="Unassembled WGS sequence"/>
</dbReference>
<dbReference type="RefSeq" id="WP_048694599.1">
    <property type="nucleotide sequence ID" value="NZ_KQ130501.1"/>
</dbReference>
<comment type="similarity">
    <text evidence="1">Belongs to the short-chain dehydrogenases/reductases (SDR) family.</text>
</comment>
<dbReference type="PROSITE" id="PS00061">
    <property type="entry name" value="ADH_SHORT"/>
    <property type="match status" value="1"/>
</dbReference>
<evidence type="ECO:0000256" key="1">
    <source>
        <dbReference type="ARBA" id="ARBA00006484"/>
    </source>
</evidence>
<dbReference type="PANTHER" id="PTHR44169:SF6">
    <property type="entry name" value="NADPH-DEPENDENT 1-ACYLDIHYDROXYACETONE PHOSPHATE REDUCTASE"/>
    <property type="match status" value="1"/>
</dbReference>
<dbReference type="Pfam" id="PF00106">
    <property type="entry name" value="adh_short"/>
    <property type="match status" value="1"/>
</dbReference>
<sequence length="275" mass="30967">MSRKTVLITGCSTGIGLHCALELKKQGYQVLATARKLPDVKNLIELGFDAHQLDLADAKSVLDAFNWAEEQADESIYALFNNGAYAQPGALEDISRDLLLEQFQTNVFGWHQLTNLCVKHMHRHNSGRIIQNSSVLGLVAMPFRGAYNSSKYAIEGLSDTLRLELMDTNIHISLIEPGPILSHFRANALAQFEKNINLEQSRFKNTYSKMLTRLKKEGPGMAFTQGPDQVYKRLIHALESNKPQARYYVTKPTYVIGFLKRILPTRFLDKVVKSA</sequence>
<dbReference type="PANTHER" id="PTHR44169">
    <property type="entry name" value="NADPH-DEPENDENT 1-ACYLDIHYDROXYACETONE PHOSPHATE REDUCTASE"/>
    <property type="match status" value="1"/>
</dbReference>
<dbReference type="Gene3D" id="3.40.50.720">
    <property type="entry name" value="NAD(P)-binding Rossmann-like Domain"/>
    <property type="match status" value="1"/>
</dbReference>
<organism evidence="3 4">
    <name type="scientific">Catenovulum maritimum</name>
    <dbReference type="NCBI Taxonomy" id="1513271"/>
    <lineage>
        <taxon>Bacteria</taxon>
        <taxon>Pseudomonadati</taxon>
        <taxon>Pseudomonadota</taxon>
        <taxon>Gammaproteobacteria</taxon>
        <taxon>Alteromonadales</taxon>
        <taxon>Alteromonadaceae</taxon>
        <taxon>Catenovulum</taxon>
    </lineage>
</organism>
<dbReference type="STRING" id="1513271.XM47_15680"/>
<dbReference type="InterPro" id="IPR036291">
    <property type="entry name" value="NAD(P)-bd_dom_sf"/>
</dbReference>
<keyword evidence="4" id="KW-1185">Reference proteome</keyword>
<dbReference type="PRINTS" id="PR00081">
    <property type="entry name" value="GDHRDH"/>
</dbReference>
<dbReference type="EMBL" id="LAZL01000029">
    <property type="protein sequence ID" value="KMT64207.1"/>
    <property type="molecule type" value="Genomic_DNA"/>
</dbReference>
<comment type="caution">
    <text evidence="3">The sequence shown here is derived from an EMBL/GenBank/DDBJ whole genome shotgun (WGS) entry which is preliminary data.</text>
</comment>
<reference evidence="3 4" key="1">
    <citation type="submission" date="2015-04" db="EMBL/GenBank/DDBJ databases">
        <title>Draft Genome Sequence of the Novel Agar-Digesting Marine Bacterium Q1.</title>
        <authorList>
            <person name="Li Y."/>
            <person name="Li D."/>
            <person name="Chen G."/>
            <person name="Du Z."/>
        </authorList>
    </citation>
    <scope>NUCLEOTIDE SEQUENCE [LARGE SCALE GENOMIC DNA]</scope>
    <source>
        <strain evidence="3 4">Q1</strain>
    </source>
</reference>
<dbReference type="GO" id="GO:0016491">
    <property type="term" value="F:oxidoreductase activity"/>
    <property type="evidence" value="ECO:0007669"/>
    <property type="project" value="UniProtKB-KW"/>
</dbReference>
<proteinExistence type="inferred from homology"/>
<protein>
    <submittedName>
        <fullName evidence="3">Oxidoreductase</fullName>
    </submittedName>
</protein>
<keyword evidence="2" id="KW-0560">Oxidoreductase</keyword>
<dbReference type="OrthoDB" id="9775296at2"/>
<dbReference type="PATRIC" id="fig|1513271.3.peg.3231"/>
<dbReference type="AlphaFoldDB" id="A0A0J8GN06"/>
<gene>
    <name evidence="3" type="ORF">XM47_15680</name>
</gene>
<dbReference type="CDD" id="cd05374">
    <property type="entry name" value="17beta-HSD-like_SDR_c"/>
    <property type="match status" value="1"/>
</dbReference>
<dbReference type="InterPro" id="IPR002347">
    <property type="entry name" value="SDR_fam"/>
</dbReference>
<evidence type="ECO:0000313" key="4">
    <source>
        <dbReference type="Proteomes" id="UP000037600"/>
    </source>
</evidence>
<evidence type="ECO:0000256" key="2">
    <source>
        <dbReference type="ARBA" id="ARBA00023002"/>
    </source>
</evidence>
<name>A0A0J8GN06_9ALTE</name>